<name>A0A7Z0EEU5_9MICO</name>
<dbReference type="EMBL" id="JACCFM010000001">
    <property type="protein sequence ID" value="NYJ20261.1"/>
    <property type="molecule type" value="Genomic_DNA"/>
</dbReference>
<keyword evidence="2" id="KW-1185">Reference proteome</keyword>
<evidence type="ECO:0000313" key="1">
    <source>
        <dbReference type="EMBL" id="NYJ20261.1"/>
    </source>
</evidence>
<organism evidence="1 2">
    <name type="scientific">Glaciibacter psychrotolerans</name>
    <dbReference type="NCBI Taxonomy" id="670054"/>
    <lineage>
        <taxon>Bacteria</taxon>
        <taxon>Bacillati</taxon>
        <taxon>Actinomycetota</taxon>
        <taxon>Actinomycetes</taxon>
        <taxon>Micrococcales</taxon>
        <taxon>Microbacteriaceae</taxon>
        <taxon>Glaciibacter</taxon>
    </lineage>
</organism>
<evidence type="ECO:0000313" key="2">
    <source>
        <dbReference type="Proteomes" id="UP000537260"/>
    </source>
</evidence>
<reference evidence="1 2" key="1">
    <citation type="submission" date="2020-07" db="EMBL/GenBank/DDBJ databases">
        <title>Sequencing the genomes of 1000 actinobacteria strains.</title>
        <authorList>
            <person name="Klenk H.-P."/>
        </authorList>
    </citation>
    <scope>NUCLEOTIDE SEQUENCE [LARGE SCALE GENOMIC DNA]</scope>
    <source>
        <strain evidence="1 2">LI1</strain>
    </source>
</reference>
<protein>
    <submittedName>
        <fullName evidence="1">Uncharacterized protein</fullName>
    </submittedName>
</protein>
<sequence length="75" mass="9174">MLSRFYWTKRPVSWVPIRSRSARQVPWIFLTVSFCIYTRRKVSNLAEQSARFRVELTGQRLVLSQDQYFRIRFNE</sequence>
<comment type="caution">
    <text evidence="1">The sequence shown here is derived from an EMBL/GenBank/DDBJ whole genome shotgun (WGS) entry which is preliminary data.</text>
</comment>
<proteinExistence type="predicted"/>
<accession>A0A7Z0EEU5</accession>
<dbReference type="Proteomes" id="UP000537260">
    <property type="component" value="Unassembled WGS sequence"/>
</dbReference>
<gene>
    <name evidence="1" type="ORF">HNR05_002052</name>
</gene>
<dbReference type="AlphaFoldDB" id="A0A7Z0EEU5"/>